<accession>W7L3S9</accession>
<sequence length="122" mass="13814">MEKVRTYTDYANKTALTIPDHFIDVKTGNSVKVSQKIQEQVDYHSNNNTLIHLVLSALNSYLHPKNMNSDIILAEINEIKRMMQSGYAAVQTPAYKEKVFHGSKQDEVDLKEVEDVLEAFGG</sequence>
<name>W7L3S9_CYTFI</name>
<dbReference type="EMBL" id="APVL01000011">
    <property type="protein sequence ID" value="EWG10236.1"/>
    <property type="molecule type" value="Genomic_DNA"/>
</dbReference>
<evidence type="ECO:0000313" key="1">
    <source>
        <dbReference type="EMBL" id="EWG10236.1"/>
    </source>
</evidence>
<dbReference type="OrthoDB" id="2454482at2"/>
<dbReference type="PATRIC" id="fig|1307436.3.peg.3452"/>
<reference evidence="2" key="1">
    <citation type="submission" date="2013-03" db="EMBL/GenBank/DDBJ databases">
        <title>Draft genome sequence of Bacillus firmus DS1.</title>
        <authorList>
            <person name="Peng D."/>
            <person name="Zhu L."/>
            <person name="Sun M."/>
        </authorList>
    </citation>
    <scope>NUCLEOTIDE SEQUENCE [LARGE SCALE GENOMIC DNA]</scope>
    <source>
        <strain evidence="2">DS1</strain>
    </source>
</reference>
<comment type="caution">
    <text evidence="1">The sequence shown here is derived from an EMBL/GenBank/DDBJ whole genome shotgun (WGS) entry which is preliminary data.</text>
</comment>
<gene>
    <name evidence="1" type="ORF">PBF_16099</name>
</gene>
<proteinExistence type="predicted"/>
<evidence type="ECO:0000313" key="2">
    <source>
        <dbReference type="Proteomes" id="UP000019270"/>
    </source>
</evidence>
<protein>
    <submittedName>
        <fullName evidence="1">Uncharacterized protein</fullName>
    </submittedName>
</protein>
<reference evidence="1 2" key="2">
    <citation type="journal article" date="2016" name="Sci. Rep.">
        <title>A novel serine protease, Sep1, from Bacillus firmus DS-1 has nematicidal activity and degrades multiple intestinal-associated nematode proteins.</title>
        <authorList>
            <person name="Geng C."/>
            <person name="Nie X."/>
            <person name="Tang Z."/>
            <person name="Zhang Y."/>
            <person name="Lin J."/>
            <person name="Sun M."/>
            <person name="Peng D."/>
        </authorList>
    </citation>
    <scope>NUCLEOTIDE SEQUENCE [LARGE SCALE GENOMIC DNA]</scope>
    <source>
        <strain evidence="1 2">DS1</strain>
    </source>
</reference>
<organism evidence="1 2">
    <name type="scientific">Cytobacillus firmus DS1</name>
    <dbReference type="NCBI Taxonomy" id="1307436"/>
    <lineage>
        <taxon>Bacteria</taxon>
        <taxon>Bacillati</taxon>
        <taxon>Bacillota</taxon>
        <taxon>Bacilli</taxon>
        <taxon>Bacillales</taxon>
        <taxon>Bacillaceae</taxon>
        <taxon>Cytobacillus</taxon>
    </lineage>
</organism>
<dbReference type="eggNOG" id="ENOG50338AA">
    <property type="taxonomic scope" value="Bacteria"/>
</dbReference>
<dbReference type="AlphaFoldDB" id="W7L3S9"/>
<dbReference type="Proteomes" id="UP000019270">
    <property type="component" value="Unassembled WGS sequence"/>
</dbReference>